<evidence type="ECO:0000259" key="2">
    <source>
        <dbReference type="Pfam" id="PF05183"/>
    </source>
</evidence>
<dbReference type="GO" id="GO:0003723">
    <property type="term" value="F:RNA binding"/>
    <property type="evidence" value="ECO:0007669"/>
    <property type="project" value="UniProtKB-KW"/>
</dbReference>
<keyword evidence="3" id="KW-0548">Nucleotidyltransferase</keyword>
<feature type="compositionally biased region" description="Basic and acidic residues" evidence="1">
    <location>
        <begin position="245"/>
        <end position="259"/>
    </location>
</feature>
<dbReference type="HOGENOM" id="CLU_238943_0_0_1"/>
<name>G4TNU7_SERID</name>
<evidence type="ECO:0000313" key="3">
    <source>
        <dbReference type="EMBL" id="CCA72990.1"/>
    </source>
</evidence>
<dbReference type="InterPro" id="IPR057596">
    <property type="entry name" value="RDRP_core"/>
</dbReference>
<dbReference type="PANTHER" id="PTHR23079:SF55">
    <property type="entry name" value="RNA-DIRECTED RNA POLYMERASE"/>
    <property type="match status" value="1"/>
</dbReference>
<feature type="region of interest" description="Disordered" evidence="1">
    <location>
        <begin position="450"/>
        <end position="539"/>
    </location>
</feature>
<feature type="region of interest" description="Disordered" evidence="1">
    <location>
        <begin position="700"/>
        <end position="720"/>
    </location>
</feature>
<keyword evidence="4" id="KW-1185">Reference proteome</keyword>
<dbReference type="Pfam" id="PF05183">
    <property type="entry name" value="RdRP"/>
    <property type="match status" value="1"/>
</dbReference>
<keyword evidence="3" id="KW-0696">RNA-directed RNA polymerase</keyword>
<feature type="domain" description="RDRP core" evidence="2">
    <location>
        <begin position="820"/>
        <end position="1535"/>
    </location>
</feature>
<gene>
    <name evidence="3" type="ORF">PIIN_06945</name>
</gene>
<evidence type="ECO:0000256" key="1">
    <source>
        <dbReference type="SAM" id="MobiDB-lite"/>
    </source>
</evidence>
<dbReference type="Proteomes" id="UP000007148">
    <property type="component" value="Unassembled WGS sequence"/>
</dbReference>
<feature type="compositionally biased region" description="Polar residues" evidence="1">
    <location>
        <begin position="214"/>
        <end position="225"/>
    </location>
</feature>
<feature type="compositionally biased region" description="Basic and acidic residues" evidence="1">
    <location>
        <begin position="420"/>
        <end position="435"/>
    </location>
</feature>
<proteinExistence type="predicted"/>
<feature type="compositionally biased region" description="Polar residues" evidence="1">
    <location>
        <begin position="327"/>
        <end position="336"/>
    </location>
</feature>
<accession>G4TNU7</accession>
<dbReference type="GO" id="GO:0003968">
    <property type="term" value="F:RNA-directed RNA polymerase activity"/>
    <property type="evidence" value="ECO:0007669"/>
    <property type="project" value="UniProtKB-KW"/>
</dbReference>
<dbReference type="OrthoDB" id="10055769at2759"/>
<feature type="compositionally biased region" description="Polar residues" evidence="1">
    <location>
        <begin position="354"/>
        <end position="363"/>
    </location>
</feature>
<feature type="compositionally biased region" description="Polar residues" evidence="1">
    <location>
        <begin position="577"/>
        <end position="615"/>
    </location>
</feature>
<keyword evidence="3" id="KW-0808">Transferase</keyword>
<dbReference type="InParanoid" id="G4TNU7"/>
<dbReference type="EMBL" id="CAFZ01000195">
    <property type="protein sequence ID" value="CCA72990.1"/>
    <property type="molecule type" value="Genomic_DNA"/>
</dbReference>
<dbReference type="GO" id="GO:0030422">
    <property type="term" value="P:siRNA processing"/>
    <property type="evidence" value="ECO:0007669"/>
    <property type="project" value="TreeGrafter"/>
</dbReference>
<dbReference type="PANTHER" id="PTHR23079">
    <property type="entry name" value="RNA-DEPENDENT RNA POLYMERASE"/>
    <property type="match status" value="1"/>
</dbReference>
<feature type="compositionally biased region" description="Basic and acidic residues" evidence="1">
    <location>
        <begin position="100"/>
        <end position="112"/>
    </location>
</feature>
<organism evidence="3 4">
    <name type="scientific">Serendipita indica (strain DSM 11827)</name>
    <name type="common">Root endophyte fungus</name>
    <name type="synonym">Piriformospora indica</name>
    <dbReference type="NCBI Taxonomy" id="1109443"/>
    <lineage>
        <taxon>Eukaryota</taxon>
        <taxon>Fungi</taxon>
        <taxon>Dikarya</taxon>
        <taxon>Basidiomycota</taxon>
        <taxon>Agaricomycotina</taxon>
        <taxon>Agaricomycetes</taxon>
        <taxon>Sebacinales</taxon>
        <taxon>Serendipitaceae</taxon>
        <taxon>Serendipita</taxon>
    </lineage>
</organism>
<feature type="compositionally biased region" description="Polar residues" evidence="1">
    <location>
        <begin position="397"/>
        <end position="407"/>
    </location>
</feature>
<protein>
    <submittedName>
        <fullName evidence="3">Related to qde-1 RNA-dependent RNA polymerase (RdRP)</fullName>
    </submittedName>
</protein>
<feature type="compositionally biased region" description="Polar residues" evidence="1">
    <location>
        <begin position="482"/>
        <end position="496"/>
    </location>
</feature>
<dbReference type="InterPro" id="IPR007855">
    <property type="entry name" value="RDRP"/>
</dbReference>
<feature type="region of interest" description="Disordered" evidence="1">
    <location>
        <begin position="560"/>
        <end position="619"/>
    </location>
</feature>
<feature type="region of interest" description="Disordered" evidence="1">
    <location>
        <begin position="100"/>
        <end position="125"/>
    </location>
</feature>
<evidence type="ECO:0000313" key="4">
    <source>
        <dbReference type="Proteomes" id="UP000007148"/>
    </source>
</evidence>
<dbReference type="STRING" id="1109443.G4TNU7"/>
<dbReference type="GO" id="GO:0031380">
    <property type="term" value="C:nuclear RNA-directed RNA polymerase complex"/>
    <property type="evidence" value="ECO:0007669"/>
    <property type="project" value="TreeGrafter"/>
</dbReference>
<feature type="compositionally biased region" description="Polar residues" evidence="1">
    <location>
        <begin position="513"/>
        <end position="526"/>
    </location>
</feature>
<feature type="region of interest" description="Disordered" evidence="1">
    <location>
        <begin position="214"/>
        <end position="438"/>
    </location>
</feature>
<feature type="compositionally biased region" description="Low complexity" evidence="1">
    <location>
        <begin position="282"/>
        <end position="296"/>
    </location>
</feature>
<comment type="caution">
    <text evidence="3">The sequence shown here is derived from an EMBL/GenBank/DDBJ whole genome shotgun (WGS) entry which is preliminary data.</text>
</comment>
<reference evidence="3 4" key="1">
    <citation type="journal article" date="2011" name="PLoS Pathog.">
        <title>Endophytic Life Strategies Decoded by Genome and Transcriptome Analyses of the Mutualistic Root Symbiont Piriformospora indica.</title>
        <authorList>
            <person name="Zuccaro A."/>
            <person name="Lahrmann U."/>
            <person name="Guldener U."/>
            <person name="Langen G."/>
            <person name="Pfiffi S."/>
            <person name="Biedenkopf D."/>
            <person name="Wong P."/>
            <person name="Samans B."/>
            <person name="Grimm C."/>
            <person name="Basiewicz M."/>
            <person name="Murat C."/>
            <person name="Martin F."/>
            <person name="Kogel K.H."/>
        </authorList>
    </citation>
    <scope>NUCLEOTIDE SEQUENCE [LARGE SCALE GENOMIC DNA]</scope>
    <source>
        <strain evidence="3 4">DSM 11827</strain>
    </source>
</reference>
<feature type="compositionally biased region" description="Polar residues" evidence="1">
    <location>
        <begin position="234"/>
        <end position="244"/>
    </location>
</feature>
<sequence length="1766" mass="195499">MSSSSGSFRWRFRKGSMVFTGTREEFENALRLQFSSTSRDRPSHPQANQNLVQSIKARTWDTLSQNEKSLGIRDAVDAELVATSTRPSSLTPCIPSRLSQEVDRRMDRRESSSEDVQLATSPSREDARNRYYVDVGVQCSEVADLENADAVVHRSPEISDSTELHGISEASDQAQSIRQALDVGVAWISGQVNQMDINTEVEIKYPALPTRVSLPQSCSCSQGSTPPIPGAFPESTQPHLNVSHESLRRSLRDRGDSSAHRPQRLATSEVLHSVQAAPVDHPTNASSSASSSTNPSAGRVTVGKIGAPVENSHHSPLSRPRVLVGSGASNSGSRSHTPIVDFRAARQSQRRASTRVSPTVSNPPTRPHSPLSISPGKAHPDNDLAIPYGDPLDGGSTVESYQRTRPMNSDKGKGVAHPRGGTDARESDYESHVSESEFEDDFNMVPRLLSPRSRYPPVQHRTVSPSSLPGNLKSPIPAVSRLSPSMYSHRSTTSTAKKGGSAEQTPRPRLKPFSTTVIAPSSQNESVSEHDTSFQSEDEELFDSVSDIDLSQLDISPALPQSSDEAEHRHPVPSGTKAAQRSSVTIIQPTAPTPLSRNPGASSSLTMVARQQRQPAPSVPLVSLKNLPRDVRLRNPHVLAHAPRHQDVWNDLPVGTAFQVALMAQNLGVDLEAITKKSVIPLTEKGNEMIKAVESVLREAMTSQGGGQPSYSRRNDDETDVEDYVTDVETDSEMFVRPGNQTPQATNTSLDQVAAELDWEAEQIILGTGDMLGWREERGTRYGGKVQFAATLKFNDEDPSGKSQSQKSSSPLLDLESQGRIVLEPLCLRGSSIFTRTLGSHRFLRMRISSAIQRHVGVWSNSSAEERSENKRRLREYVQRPLFILGRVYVPMLEKDGVILYFLEGKESVGEFFEQQFKLPRGRSYGVVECQTLQGLINWWVPLKYNEKQDMSKLATRLELGFSDTLPGVLLEPAHIHVVNDIENDDGTVFTDGAGLMTPSLARTLARKYPTKDQRDRDALDTPVAYQIRVQTAKGVVLIDPDMLVDRNFDGPHRLLLSKSMCKAARGNKPLRPGPVNGMHILDAADCIVCIVKPAPVSASTGVRLSSQFITVLSSCGVPDDVFLQIQHDALEKELEAWTDIETEEVNKGHRINENTRLRMASLISHTQSLVLTIKKRELGGEAKGLGYGRRTKRETEAGYESEEETKPSLVHANSFDSFSSMATGSGNLELRSVPAYTHNEISGFPASKGQALHDALLAGIEVHKSNYWLKLWSEMASEAMMRVVAKFHLPVERSACGFLQPDFTGSLKEGEVFFSPKSAMVDSETGLAVQFIEGDVIVGRHPALLPTDMRKVKAVFVPKLQDFKGILFCSIHGELPLASILAGGDYDGDEGTIIWEQRIVHPFKNAPLHLREPPPGFDDKFGKVTEKVSDVNKEASSYDASEYAAILAPRLIASVGEGDTFKIYNSFWNMAVHRYGLWYPENDKELSPAVEMAHKFNVLMDSKKSGLRIRDEELTHDHREWSKFSEPYWRQRQMELDKKETFIKEHNPKSLESKGGDIPILDRLAYAGEKQVDEEIKRLKDRVDASREENDLFFLGNGTDEDLAAPWNAAVNFAKGNRVYEAQLDAIKVFVKDCFDAMKRISVETARRRCTARQRTNEIRAICTRFAEFQPPLDEGQPSMFGVLDADAVRGRVMASCMYVHDMLHGGSRRGGSTNGLGWQIAFRELCAIKSKTVSKGDTVSLPRTVHEKRETHKYWGRTRTILSM</sequence>
<dbReference type="eggNOG" id="KOG0988">
    <property type="taxonomic scope" value="Eukaryota"/>
</dbReference>